<evidence type="ECO:0000313" key="2">
    <source>
        <dbReference type="Proteomes" id="UP000830375"/>
    </source>
</evidence>
<dbReference type="EMBL" id="JACTAM010000410">
    <property type="protein sequence ID" value="KAI2647345.1"/>
    <property type="molecule type" value="Genomic_DNA"/>
</dbReference>
<name>A0ABQ8L9I2_LABRO</name>
<organism evidence="1 2">
    <name type="scientific">Labeo rohita</name>
    <name type="common">Indian major carp</name>
    <name type="synonym">Cyprinus rohita</name>
    <dbReference type="NCBI Taxonomy" id="84645"/>
    <lineage>
        <taxon>Eukaryota</taxon>
        <taxon>Metazoa</taxon>
        <taxon>Chordata</taxon>
        <taxon>Craniata</taxon>
        <taxon>Vertebrata</taxon>
        <taxon>Euteleostomi</taxon>
        <taxon>Actinopterygii</taxon>
        <taxon>Neopterygii</taxon>
        <taxon>Teleostei</taxon>
        <taxon>Ostariophysi</taxon>
        <taxon>Cypriniformes</taxon>
        <taxon>Cyprinidae</taxon>
        <taxon>Labeoninae</taxon>
        <taxon>Labeonini</taxon>
        <taxon>Labeo</taxon>
    </lineage>
</organism>
<sequence>MNAFISDAGSFPSVEEPLFDPGRCFVGGVSLRNVVTMDRLIPDGLGSCFFQGRLVNGHWTSQLCNLHINLLKLMAVFLALKHFLPFLKGFHVLVRTDNMKMVGCIISHQVPRGPKCRCGSPIMGQSIIRRIGTSSISVGSYLGEIWQGCC</sequence>
<gene>
    <name evidence="1" type="ORF">H4Q32_030899</name>
</gene>
<accession>A0ABQ8L9I2</accession>
<comment type="caution">
    <text evidence="1">The sequence shown here is derived from an EMBL/GenBank/DDBJ whole genome shotgun (WGS) entry which is preliminary data.</text>
</comment>
<protein>
    <submittedName>
        <fullName evidence="1">ORF V: Enzymatic polyprotein</fullName>
    </submittedName>
</protein>
<keyword evidence="2" id="KW-1185">Reference proteome</keyword>
<dbReference type="Proteomes" id="UP000830375">
    <property type="component" value="Unassembled WGS sequence"/>
</dbReference>
<reference evidence="1 2" key="1">
    <citation type="submission" date="2022-01" db="EMBL/GenBank/DDBJ databases">
        <title>A high-quality chromosome-level genome assembly of rohu carp, Labeo rohita.</title>
        <authorList>
            <person name="Arick M.A. II"/>
            <person name="Hsu C.-Y."/>
            <person name="Magbanua Z."/>
            <person name="Pechanova O."/>
            <person name="Grover C."/>
            <person name="Miller E."/>
            <person name="Thrash A."/>
            <person name="Ezzel L."/>
            <person name="Alam S."/>
            <person name="Benzie J."/>
            <person name="Hamilton M."/>
            <person name="Karsi A."/>
            <person name="Lawrence M.L."/>
            <person name="Peterson D.G."/>
        </authorList>
    </citation>
    <scope>NUCLEOTIDE SEQUENCE [LARGE SCALE GENOMIC DNA]</scope>
    <source>
        <strain evidence="2">BAU-BD-2019</strain>
        <tissue evidence="1">Blood</tissue>
    </source>
</reference>
<dbReference type="CDD" id="cd09275">
    <property type="entry name" value="RNase_HI_RT_DIRS1"/>
    <property type="match status" value="1"/>
</dbReference>
<evidence type="ECO:0000313" key="1">
    <source>
        <dbReference type="EMBL" id="KAI2647345.1"/>
    </source>
</evidence>
<proteinExistence type="predicted"/>